<organism evidence="2 3">
    <name type="scientific">Coccomyxa viridis</name>
    <dbReference type="NCBI Taxonomy" id="1274662"/>
    <lineage>
        <taxon>Eukaryota</taxon>
        <taxon>Viridiplantae</taxon>
        <taxon>Chlorophyta</taxon>
        <taxon>core chlorophytes</taxon>
        <taxon>Trebouxiophyceae</taxon>
        <taxon>Trebouxiophyceae incertae sedis</taxon>
        <taxon>Coccomyxaceae</taxon>
        <taxon>Coccomyxa</taxon>
    </lineage>
</organism>
<accession>A0AAV1HSB2</accession>
<dbReference type="Proteomes" id="UP001314263">
    <property type="component" value="Unassembled WGS sequence"/>
</dbReference>
<protein>
    <submittedName>
        <fullName evidence="2">Uncharacterized protein</fullName>
    </submittedName>
</protein>
<dbReference type="EMBL" id="CAUYUE010000002">
    <property type="protein sequence ID" value="CAK0738945.1"/>
    <property type="molecule type" value="Genomic_DNA"/>
</dbReference>
<keyword evidence="3" id="KW-1185">Reference proteome</keyword>
<gene>
    <name evidence="2" type="ORF">CVIRNUC_001115</name>
</gene>
<evidence type="ECO:0000313" key="3">
    <source>
        <dbReference type="Proteomes" id="UP001314263"/>
    </source>
</evidence>
<name>A0AAV1HSB2_9CHLO</name>
<proteinExistence type="predicted"/>
<comment type="caution">
    <text evidence="2">The sequence shown here is derived from an EMBL/GenBank/DDBJ whole genome shotgun (WGS) entry which is preliminary data.</text>
</comment>
<reference evidence="2 3" key="1">
    <citation type="submission" date="2023-10" db="EMBL/GenBank/DDBJ databases">
        <authorList>
            <person name="Maclean D."/>
            <person name="Macfadyen A."/>
        </authorList>
    </citation>
    <scope>NUCLEOTIDE SEQUENCE [LARGE SCALE GENOMIC DNA]</scope>
</reference>
<feature type="compositionally biased region" description="Basic and acidic residues" evidence="1">
    <location>
        <begin position="7"/>
        <end position="27"/>
    </location>
</feature>
<sequence>MAQADPVIDRADARHADSQASPERQDPCKTVPPTPGFKHAVETEEDCNKLGHYWISEVEPALWRGEDQSVPVQRGVRCAPAARGRQGGAGAAQPS</sequence>
<dbReference type="AlphaFoldDB" id="A0AAV1HSB2"/>
<evidence type="ECO:0000313" key="2">
    <source>
        <dbReference type="EMBL" id="CAK0738945.1"/>
    </source>
</evidence>
<evidence type="ECO:0000256" key="1">
    <source>
        <dbReference type="SAM" id="MobiDB-lite"/>
    </source>
</evidence>
<feature type="region of interest" description="Disordered" evidence="1">
    <location>
        <begin position="1"/>
        <end position="39"/>
    </location>
</feature>